<comment type="similarity">
    <text evidence="1">Belongs to the type-I restriction system S methylase family.</text>
</comment>
<dbReference type="InterPro" id="IPR000055">
    <property type="entry name" value="Restrct_endonuc_typeI_TRD"/>
</dbReference>
<keyword evidence="2" id="KW-0680">Restriction system</keyword>
<feature type="domain" description="Type I restriction modification DNA specificity" evidence="5">
    <location>
        <begin position="199"/>
        <end position="361"/>
    </location>
</feature>
<evidence type="ECO:0000256" key="1">
    <source>
        <dbReference type="ARBA" id="ARBA00010923"/>
    </source>
</evidence>
<comment type="caution">
    <text evidence="6">The sequence shown here is derived from an EMBL/GenBank/DDBJ whole genome shotgun (WGS) entry which is preliminary data.</text>
</comment>
<dbReference type="GO" id="GO:0003677">
    <property type="term" value="F:DNA binding"/>
    <property type="evidence" value="ECO:0007669"/>
    <property type="project" value="UniProtKB-KW"/>
</dbReference>
<reference evidence="6 7" key="1">
    <citation type="submission" date="2016-06" db="EMBL/GenBank/DDBJ databases">
        <title>Draft genome sequence of Flavobacterium succinicans strain DD5b.</title>
        <authorList>
            <person name="Poehlein A."/>
            <person name="Daniel R."/>
            <person name="Simeonova D.D."/>
        </authorList>
    </citation>
    <scope>NUCLEOTIDE SEQUENCE [LARGE SCALE GENOMIC DNA]</scope>
    <source>
        <strain evidence="6 7">DD5b</strain>
    </source>
</reference>
<dbReference type="AlphaFoldDB" id="A0A199XSM1"/>
<dbReference type="Pfam" id="PF01420">
    <property type="entry name" value="Methylase_S"/>
    <property type="match status" value="2"/>
</dbReference>
<dbReference type="CDD" id="cd17282">
    <property type="entry name" value="RMtype1_S_Eco16444ORF1681_TRD1-CR1_like"/>
    <property type="match status" value="1"/>
</dbReference>
<gene>
    <name evidence="6" type="primary">hsdS</name>
    <name evidence="6" type="ORF">FLB_12400</name>
</gene>
<evidence type="ECO:0000256" key="2">
    <source>
        <dbReference type="ARBA" id="ARBA00022747"/>
    </source>
</evidence>
<dbReference type="RefSeq" id="WP_064715067.1">
    <property type="nucleotide sequence ID" value="NZ_JMTM01000035.1"/>
</dbReference>
<keyword evidence="3" id="KW-0238">DNA-binding</keyword>
<protein>
    <submittedName>
        <fullName evidence="6">Type-1 restriction enzyme EcoKI specificity protein</fullName>
    </submittedName>
</protein>
<feature type="domain" description="Type I restriction modification DNA specificity" evidence="5">
    <location>
        <begin position="21"/>
        <end position="177"/>
    </location>
</feature>
<dbReference type="SUPFAM" id="SSF116734">
    <property type="entry name" value="DNA methylase specificity domain"/>
    <property type="match status" value="2"/>
</dbReference>
<keyword evidence="4" id="KW-0175">Coiled coil</keyword>
<accession>A0A199XSM1</accession>
<dbReference type="Gene3D" id="3.90.220.20">
    <property type="entry name" value="DNA methylase specificity domains"/>
    <property type="match status" value="2"/>
</dbReference>
<name>A0A199XSM1_9FLAO</name>
<feature type="coiled-coil region" evidence="4">
    <location>
        <begin position="356"/>
        <end position="383"/>
    </location>
</feature>
<dbReference type="EMBL" id="JMTM01000035">
    <property type="protein sequence ID" value="OAZ04246.1"/>
    <property type="molecule type" value="Genomic_DNA"/>
</dbReference>
<dbReference type="InterPro" id="IPR044946">
    <property type="entry name" value="Restrct_endonuc_typeI_TRD_sf"/>
</dbReference>
<evidence type="ECO:0000259" key="5">
    <source>
        <dbReference type="Pfam" id="PF01420"/>
    </source>
</evidence>
<dbReference type="CDD" id="cd17252">
    <property type="entry name" value="RMtype1_S_EcoKI-TRD1-CR1_like"/>
    <property type="match status" value="1"/>
</dbReference>
<evidence type="ECO:0000256" key="3">
    <source>
        <dbReference type="ARBA" id="ARBA00023125"/>
    </source>
</evidence>
<dbReference type="OrthoDB" id="9816225at2"/>
<organism evidence="6 7">
    <name type="scientific">Flavobacterium succinicans</name>
    <dbReference type="NCBI Taxonomy" id="29536"/>
    <lineage>
        <taxon>Bacteria</taxon>
        <taxon>Pseudomonadati</taxon>
        <taxon>Bacteroidota</taxon>
        <taxon>Flavobacteriia</taxon>
        <taxon>Flavobacteriales</taxon>
        <taxon>Flavobacteriaceae</taxon>
        <taxon>Flavobacterium</taxon>
    </lineage>
</organism>
<dbReference type="PANTHER" id="PTHR30408">
    <property type="entry name" value="TYPE-1 RESTRICTION ENZYME ECOKI SPECIFICITY PROTEIN"/>
    <property type="match status" value="1"/>
</dbReference>
<dbReference type="InterPro" id="IPR052021">
    <property type="entry name" value="Type-I_RS_S_subunit"/>
</dbReference>
<dbReference type="PATRIC" id="fig|29536.5.peg.1307"/>
<sequence>MEKVELKNLIEKPISGEWGSEGTTIPVIRTTNFSNEGRLNLKDIVLRNIDSKKVENKKLQKGDIIIEKSGGSPTQPVGRVVYFDLEGTYLCNNFTSILRPKKDKVSPKYLLYQLFTSHLFGFTNNYQNKTTGIINLKLERYVNELEIPLPSLPTQQKIAEILDTADQLRQYNKQLIEKYDALTQSLFLDMFGDPVHNSKKWQEVKFSDVGKLDRGKSKHRPRNAPELLNGPYPLIQTGDIANSGGYINNYKSTYSEFGLKQSKLWTKGTLCITIAANIAKTGILTFDACFPDSVVGFIPNEKTNNIYVQNWMSFLQAMIEEKAPMAAQKNINLAILKDLEFMMPPIELQTQFAERVQMIEAQKQQAQEALAKSEDLFQSLLQRAFNGTLCP</sequence>
<evidence type="ECO:0000256" key="4">
    <source>
        <dbReference type="SAM" id="Coils"/>
    </source>
</evidence>
<proteinExistence type="inferred from homology"/>
<dbReference type="Proteomes" id="UP000093807">
    <property type="component" value="Unassembled WGS sequence"/>
</dbReference>
<keyword evidence="7" id="KW-1185">Reference proteome</keyword>
<evidence type="ECO:0000313" key="7">
    <source>
        <dbReference type="Proteomes" id="UP000093807"/>
    </source>
</evidence>
<dbReference type="PANTHER" id="PTHR30408:SF12">
    <property type="entry name" value="TYPE I RESTRICTION ENZYME MJAVIII SPECIFICITY SUBUNIT"/>
    <property type="match status" value="1"/>
</dbReference>
<dbReference type="REBASE" id="177937">
    <property type="entry name" value="S.FsuDD5bORF12370P"/>
</dbReference>
<dbReference type="GO" id="GO:0009307">
    <property type="term" value="P:DNA restriction-modification system"/>
    <property type="evidence" value="ECO:0007669"/>
    <property type="project" value="UniProtKB-KW"/>
</dbReference>
<evidence type="ECO:0000313" key="6">
    <source>
        <dbReference type="EMBL" id="OAZ04246.1"/>
    </source>
</evidence>